<dbReference type="EMBL" id="DS113413">
    <property type="protein sequence ID" value="EAY06872.1"/>
    <property type="molecule type" value="Genomic_DNA"/>
</dbReference>
<dbReference type="KEGG" id="tva:4764754"/>
<reference evidence="2" key="2">
    <citation type="journal article" date="2007" name="Science">
        <title>Draft genome sequence of the sexually transmitted pathogen Trichomonas vaginalis.</title>
        <authorList>
            <person name="Carlton J.M."/>
            <person name="Hirt R.P."/>
            <person name="Silva J.C."/>
            <person name="Delcher A.L."/>
            <person name="Schatz M."/>
            <person name="Zhao Q."/>
            <person name="Wortman J.R."/>
            <person name="Bidwell S.L."/>
            <person name="Alsmark U.C.M."/>
            <person name="Besteiro S."/>
            <person name="Sicheritz-Ponten T."/>
            <person name="Noel C.J."/>
            <person name="Dacks J.B."/>
            <person name="Foster P.G."/>
            <person name="Simillion C."/>
            <person name="Van de Peer Y."/>
            <person name="Miranda-Saavedra D."/>
            <person name="Barton G.J."/>
            <person name="Westrop G.D."/>
            <person name="Mueller S."/>
            <person name="Dessi D."/>
            <person name="Fiori P.L."/>
            <person name="Ren Q."/>
            <person name="Paulsen I."/>
            <person name="Zhang H."/>
            <person name="Bastida-Corcuera F.D."/>
            <person name="Simoes-Barbosa A."/>
            <person name="Brown M.T."/>
            <person name="Hayes R.D."/>
            <person name="Mukherjee M."/>
            <person name="Okumura C.Y."/>
            <person name="Schneider R."/>
            <person name="Smith A.J."/>
            <person name="Vanacova S."/>
            <person name="Villalvazo M."/>
            <person name="Haas B.J."/>
            <person name="Pertea M."/>
            <person name="Feldblyum T.V."/>
            <person name="Utterback T.R."/>
            <person name="Shu C.L."/>
            <person name="Osoegawa K."/>
            <person name="de Jong P.J."/>
            <person name="Hrdy I."/>
            <person name="Horvathova L."/>
            <person name="Zubacova Z."/>
            <person name="Dolezal P."/>
            <person name="Malik S.B."/>
            <person name="Logsdon J.M. Jr."/>
            <person name="Henze K."/>
            <person name="Gupta A."/>
            <person name="Wang C.C."/>
            <person name="Dunne R.L."/>
            <person name="Upcroft J.A."/>
            <person name="Upcroft P."/>
            <person name="White O."/>
            <person name="Salzberg S.L."/>
            <person name="Tang P."/>
            <person name="Chiu C.-H."/>
            <person name="Lee Y.-S."/>
            <person name="Embley T.M."/>
            <person name="Coombs G.H."/>
            <person name="Mottram J.C."/>
            <person name="Tachezy J."/>
            <person name="Fraser-Liggett C.M."/>
            <person name="Johnson P.J."/>
        </authorList>
    </citation>
    <scope>NUCLEOTIDE SEQUENCE [LARGE SCALE GENOMIC DNA]</scope>
    <source>
        <strain evidence="2">G3</strain>
    </source>
</reference>
<evidence type="ECO:0000256" key="1">
    <source>
        <dbReference type="SAM" id="Coils"/>
    </source>
</evidence>
<evidence type="ECO:0000313" key="2">
    <source>
        <dbReference type="EMBL" id="EAY06872.1"/>
    </source>
</evidence>
<dbReference type="Proteomes" id="UP000001542">
    <property type="component" value="Unassembled WGS sequence"/>
</dbReference>
<accession>A2EKG4</accession>
<feature type="coiled-coil region" evidence="1">
    <location>
        <begin position="28"/>
        <end position="76"/>
    </location>
</feature>
<organism evidence="2 3">
    <name type="scientific">Trichomonas vaginalis (strain ATCC PRA-98 / G3)</name>
    <dbReference type="NCBI Taxonomy" id="412133"/>
    <lineage>
        <taxon>Eukaryota</taxon>
        <taxon>Metamonada</taxon>
        <taxon>Parabasalia</taxon>
        <taxon>Trichomonadida</taxon>
        <taxon>Trichomonadidae</taxon>
        <taxon>Trichomonas</taxon>
    </lineage>
</organism>
<evidence type="ECO:0000313" key="3">
    <source>
        <dbReference type="Proteomes" id="UP000001542"/>
    </source>
</evidence>
<dbReference type="RefSeq" id="XP_001319095.1">
    <property type="nucleotide sequence ID" value="XM_001319060.1"/>
</dbReference>
<dbReference type="VEuPathDB" id="TrichDB:TVAGG3_0979570"/>
<proteinExistence type="predicted"/>
<dbReference type="SMR" id="A2EKG4"/>
<dbReference type="AlphaFoldDB" id="A2EKG4"/>
<keyword evidence="1" id="KW-0175">Coiled coil</keyword>
<sequence>MDDLCQRIFDIQLALEMAVSGPINAKQVQELSAQMSQIEHELELHESQVDAMLPLIEKSKDIIQEIQLAKQVFENEIHQ</sequence>
<dbReference type="InParanoid" id="A2EKG4"/>
<protein>
    <submittedName>
        <fullName evidence="2">Uncharacterized protein</fullName>
    </submittedName>
</protein>
<dbReference type="VEuPathDB" id="TrichDB:TVAG_340500"/>
<name>A2EKG4_TRIV3</name>
<keyword evidence="3" id="KW-1185">Reference proteome</keyword>
<gene>
    <name evidence="2" type="ORF">TVAG_340500</name>
</gene>
<reference evidence="2" key="1">
    <citation type="submission" date="2006-10" db="EMBL/GenBank/DDBJ databases">
        <authorList>
            <person name="Amadeo P."/>
            <person name="Zhao Q."/>
            <person name="Wortman J."/>
            <person name="Fraser-Liggett C."/>
            <person name="Carlton J."/>
        </authorList>
    </citation>
    <scope>NUCLEOTIDE SEQUENCE</scope>
    <source>
        <strain evidence="2">G3</strain>
    </source>
</reference>